<dbReference type="EMBL" id="SMKA01000002">
    <property type="protein sequence ID" value="TDC35543.1"/>
    <property type="molecule type" value="Genomic_DNA"/>
</dbReference>
<evidence type="ECO:0000313" key="4">
    <source>
        <dbReference type="Proteomes" id="UP000295075"/>
    </source>
</evidence>
<keyword evidence="2" id="KW-1133">Transmembrane helix</keyword>
<feature type="transmembrane region" description="Helical" evidence="2">
    <location>
        <begin position="114"/>
        <end position="137"/>
    </location>
</feature>
<dbReference type="AlphaFoldDB" id="A0A4R4QJQ0"/>
<evidence type="ECO:0000256" key="2">
    <source>
        <dbReference type="SAM" id="Phobius"/>
    </source>
</evidence>
<feature type="transmembrane region" description="Helical" evidence="2">
    <location>
        <begin position="69"/>
        <end position="87"/>
    </location>
</feature>
<organism evidence="3 4">
    <name type="scientific">Kribbella albertanoniae</name>
    <dbReference type="NCBI Taxonomy" id="1266829"/>
    <lineage>
        <taxon>Bacteria</taxon>
        <taxon>Bacillati</taxon>
        <taxon>Actinomycetota</taxon>
        <taxon>Actinomycetes</taxon>
        <taxon>Propionibacteriales</taxon>
        <taxon>Kribbellaceae</taxon>
        <taxon>Kribbella</taxon>
    </lineage>
</organism>
<feature type="transmembrane region" description="Helical" evidence="2">
    <location>
        <begin position="157"/>
        <end position="177"/>
    </location>
</feature>
<keyword evidence="2" id="KW-0812">Transmembrane</keyword>
<keyword evidence="1" id="KW-0175">Coiled coil</keyword>
<feature type="transmembrane region" description="Helical" evidence="2">
    <location>
        <begin position="273"/>
        <end position="297"/>
    </location>
</feature>
<sequence>MAEISVDKVIAIVRASTRSGRVAAAYRRLAAWPLAFLVAWFSTLIVVAIIEAIVSAISDHKVVWDEASGVPTGRLALPVAIAAVVLGRRRIRAAADALAEPIFPRPARSEWPSYARASGVVHAIIGLLAFPITWTAVSLVVYNTVRLWSDGPPLSDLVLTAPLVVLGLPLLIWAYFLGRSDRLSQLQSATPPALRRAHRLRDHAQALEDAMQEATLMADELQETIDAEKRLIADLLSESTEARRIVEIESGQLNALLAHQERQQRHSTRRERWINIAVAAVSLFIGYLLNLASPAFFTGLFRH</sequence>
<feature type="transmembrane region" description="Helical" evidence="2">
    <location>
        <begin position="34"/>
        <end position="57"/>
    </location>
</feature>
<proteinExistence type="predicted"/>
<name>A0A4R4QJQ0_9ACTN</name>
<dbReference type="Proteomes" id="UP000295075">
    <property type="component" value="Unassembled WGS sequence"/>
</dbReference>
<gene>
    <name evidence="3" type="ORF">E1261_01385</name>
</gene>
<evidence type="ECO:0000313" key="3">
    <source>
        <dbReference type="EMBL" id="TDC35543.1"/>
    </source>
</evidence>
<keyword evidence="4" id="KW-1185">Reference proteome</keyword>
<evidence type="ECO:0000256" key="1">
    <source>
        <dbReference type="SAM" id="Coils"/>
    </source>
</evidence>
<keyword evidence="2" id="KW-0472">Membrane</keyword>
<accession>A0A4R4QJQ0</accession>
<feature type="coiled-coil region" evidence="1">
    <location>
        <begin position="197"/>
        <end position="238"/>
    </location>
</feature>
<dbReference type="RefSeq" id="WP_132400442.1">
    <property type="nucleotide sequence ID" value="NZ_SMKA01000002.1"/>
</dbReference>
<evidence type="ECO:0008006" key="5">
    <source>
        <dbReference type="Google" id="ProtNLM"/>
    </source>
</evidence>
<protein>
    <recommendedName>
        <fullName evidence="5">Transmembrane protein</fullName>
    </recommendedName>
</protein>
<comment type="caution">
    <text evidence="3">The sequence shown here is derived from an EMBL/GenBank/DDBJ whole genome shotgun (WGS) entry which is preliminary data.</text>
</comment>
<reference evidence="3 4" key="1">
    <citation type="submission" date="2019-03" db="EMBL/GenBank/DDBJ databases">
        <title>Draft genome sequences of novel Actinobacteria.</title>
        <authorList>
            <person name="Sahin N."/>
            <person name="Ay H."/>
            <person name="Saygin H."/>
        </authorList>
    </citation>
    <scope>NUCLEOTIDE SEQUENCE [LARGE SCALE GENOMIC DNA]</scope>
    <source>
        <strain evidence="3 4">JCM 30547</strain>
    </source>
</reference>